<reference evidence="1 2" key="2">
    <citation type="submission" date="2014-10" db="EMBL/GenBank/DDBJ databases">
        <title>Paracoccus sanguinis sp. nov., isolated from clinical specimens of New York State patients.</title>
        <authorList>
            <person name="Mingle L.A."/>
            <person name="Cole J.A."/>
            <person name="Lapierre P."/>
            <person name="Musser K.A."/>
        </authorList>
    </citation>
    <scope>NUCLEOTIDE SEQUENCE [LARGE SCALE GENOMIC DNA]</scope>
    <source>
        <strain evidence="1 2">5503</strain>
    </source>
</reference>
<accession>A0A099GLA5</accession>
<dbReference type="EMBL" id="JRKQ01000003">
    <property type="protein sequence ID" value="KGJ23620.1"/>
    <property type="molecule type" value="Genomic_DNA"/>
</dbReference>
<gene>
    <name evidence="1" type="ORF">IX56_01480</name>
</gene>
<sequence length="71" mass="8206">MIDLNEELASGRWKDLLAAASENAVTEFEIEFCDSLRERLDRFGTRARLTEAQFHKLTCIAQAGGFWERDR</sequence>
<organism evidence="1 2">
    <name type="scientific">Paracoccus sanguinis</name>
    <dbReference type="NCBI Taxonomy" id="1545044"/>
    <lineage>
        <taxon>Bacteria</taxon>
        <taxon>Pseudomonadati</taxon>
        <taxon>Pseudomonadota</taxon>
        <taxon>Alphaproteobacteria</taxon>
        <taxon>Rhodobacterales</taxon>
        <taxon>Paracoccaceae</taxon>
        <taxon>Paracoccus</taxon>
    </lineage>
</organism>
<reference evidence="1 2" key="1">
    <citation type="submission" date="2014-09" db="EMBL/GenBank/DDBJ databases">
        <authorList>
            <person name="McGinnis J.M."/>
            <person name="Wolfgang W.J."/>
        </authorList>
    </citation>
    <scope>NUCLEOTIDE SEQUENCE [LARGE SCALE GENOMIC DNA]</scope>
    <source>
        <strain evidence="1 2">5503</strain>
    </source>
</reference>
<proteinExistence type="predicted"/>
<dbReference type="AlphaFoldDB" id="A0A099GLA5"/>
<evidence type="ECO:0000313" key="1">
    <source>
        <dbReference type="EMBL" id="KGJ23620.1"/>
    </source>
</evidence>
<comment type="caution">
    <text evidence="1">The sequence shown here is derived from an EMBL/GenBank/DDBJ whole genome shotgun (WGS) entry which is preliminary data.</text>
</comment>
<dbReference type="Proteomes" id="UP000029858">
    <property type="component" value="Unassembled WGS sequence"/>
</dbReference>
<dbReference type="RefSeq" id="WP_036706703.1">
    <property type="nucleotide sequence ID" value="NZ_JRKQ01000003.1"/>
</dbReference>
<protein>
    <submittedName>
        <fullName evidence="1">Uncharacterized protein</fullName>
    </submittedName>
</protein>
<name>A0A099GLA5_9RHOB</name>
<evidence type="ECO:0000313" key="2">
    <source>
        <dbReference type="Proteomes" id="UP000029858"/>
    </source>
</evidence>